<dbReference type="Gene3D" id="2.120.10.30">
    <property type="entry name" value="TolB, C-terminal domain"/>
    <property type="match status" value="1"/>
</dbReference>
<accession>A0ABZ2KHR0</accession>
<dbReference type="InterPro" id="IPR011659">
    <property type="entry name" value="WD40"/>
</dbReference>
<dbReference type="Gene3D" id="3.40.50.10070">
    <property type="entry name" value="TolB, N-terminal domain"/>
    <property type="match status" value="1"/>
</dbReference>
<gene>
    <name evidence="3" type="ORF">LZC95_15435</name>
</gene>
<evidence type="ECO:0000256" key="1">
    <source>
        <dbReference type="SAM" id="SignalP"/>
    </source>
</evidence>
<dbReference type="SUPFAM" id="SSF52964">
    <property type="entry name" value="TolB, N-terminal domain"/>
    <property type="match status" value="1"/>
</dbReference>
<dbReference type="Pfam" id="PF07676">
    <property type="entry name" value="PD40"/>
    <property type="match status" value="2"/>
</dbReference>
<keyword evidence="4" id="KW-1185">Reference proteome</keyword>
<sequence length="447" mass="46541">MTDLVFLNLPKKRTLSFMAAAVAGSSFLFVAVADLPAHAQQPAGASSSLPTVSQPTGGTVTTITVSGGNRSLFKIAVPPLVGERDTSNTVVDVASKDFTLSSIFQVLDPKSFTANLGAEGTGIDPASWRNIGAEGVVKGTSAMRGSTVHLELRLFVVSRGAEAVLKKEYDVPASGVRGAVHQFCNEVVKWFTGTAGSFGTRLVFSATTGRGQKGIFSVDSDGNGLSRLQTVSNVALAPAVGPGGVYYSAGMPDGTYQLFKVGSSTPVVKNPGLIFGVGFGAGKMALVVSNSGQSDIFLGGPDGSGLSKATQGGLNTHPAIGPGGQLAYVSNQGGNPQIYVDGKRVSWRGTYNMAPVWCNDPEGVRILFMGRDGATWDIFSVDPSGSPSSMKRLTQDQGSNMYPACSPDGRQVAFFSTRGGLYLSNNQGMNQQRISTANGESLRWEGN</sequence>
<dbReference type="Proteomes" id="UP001379533">
    <property type="component" value="Chromosome"/>
</dbReference>
<evidence type="ECO:0000259" key="2">
    <source>
        <dbReference type="Pfam" id="PF04052"/>
    </source>
</evidence>
<dbReference type="SUPFAM" id="SSF69304">
    <property type="entry name" value="Tricorn protease N-terminal domain"/>
    <property type="match status" value="1"/>
</dbReference>
<organism evidence="3 4">
    <name type="scientific">Pendulispora brunnea</name>
    <dbReference type="NCBI Taxonomy" id="2905690"/>
    <lineage>
        <taxon>Bacteria</taxon>
        <taxon>Pseudomonadati</taxon>
        <taxon>Myxococcota</taxon>
        <taxon>Myxococcia</taxon>
        <taxon>Myxococcales</taxon>
        <taxon>Sorangiineae</taxon>
        <taxon>Pendulisporaceae</taxon>
        <taxon>Pendulispora</taxon>
    </lineage>
</organism>
<dbReference type="InterPro" id="IPR007195">
    <property type="entry name" value="TolB_N"/>
</dbReference>
<proteinExistence type="predicted"/>
<feature type="domain" description="TolB N-terminal" evidence="2">
    <location>
        <begin position="62"/>
        <end position="161"/>
    </location>
</feature>
<dbReference type="Pfam" id="PF04052">
    <property type="entry name" value="TolB_N"/>
    <property type="match status" value="1"/>
</dbReference>
<dbReference type="InterPro" id="IPR011042">
    <property type="entry name" value="6-blade_b-propeller_TolB-like"/>
</dbReference>
<feature type="chain" id="PRO_5046409988" description="TolB N-terminal domain-containing protein" evidence="1">
    <location>
        <begin position="40"/>
        <end position="447"/>
    </location>
</feature>
<keyword evidence="1" id="KW-0732">Signal</keyword>
<feature type="signal peptide" evidence="1">
    <location>
        <begin position="1"/>
        <end position="39"/>
    </location>
</feature>
<dbReference type="RefSeq" id="WP_394848834.1">
    <property type="nucleotide sequence ID" value="NZ_CP089982.1"/>
</dbReference>
<protein>
    <recommendedName>
        <fullName evidence="2">TolB N-terminal domain-containing protein</fullName>
    </recommendedName>
</protein>
<reference evidence="3 4" key="1">
    <citation type="submission" date="2021-12" db="EMBL/GenBank/DDBJ databases">
        <title>Discovery of the Pendulisporaceae a myxobacterial family with distinct sporulation behavior and unique specialized metabolism.</title>
        <authorList>
            <person name="Garcia R."/>
            <person name="Popoff A."/>
            <person name="Bader C.D."/>
            <person name="Loehr J."/>
            <person name="Walesch S."/>
            <person name="Walt C."/>
            <person name="Boldt J."/>
            <person name="Bunk B."/>
            <person name="Haeckl F.J.F.P.J."/>
            <person name="Gunesch A.P."/>
            <person name="Birkelbach J."/>
            <person name="Nuebel U."/>
            <person name="Pietschmann T."/>
            <person name="Bach T."/>
            <person name="Mueller R."/>
        </authorList>
    </citation>
    <scope>NUCLEOTIDE SEQUENCE [LARGE SCALE GENOMIC DNA]</scope>
    <source>
        <strain evidence="3 4">MSr12523</strain>
    </source>
</reference>
<dbReference type="EMBL" id="CP089982">
    <property type="protein sequence ID" value="WXA98222.1"/>
    <property type="molecule type" value="Genomic_DNA"/>
</dbReference>
<name>A0ABZ2KHR0_9BACT</name>
<evidence type="ECO:0000313" key="4">
    <source>
        <dbReference type="Proteomes" id="UP001379533"/>
    </source>
</evidence>
<evidence type="ECO:0000313" key="3">
    <source>
        <dbReference type="EMBL" id="WXA98222.1"/>
    </source>
</evidence>